<gene>
    <name evidence="7" type="ORF">GCM10009762_07600</name>
</gene>
<proteinExistence type="predicted"/>
<keyword evidence="4" id="KW-0560">Oxidoreductase</keyword>
<comment type="caution">
    <text evidence="7">The sequence shown here is derived from an EMBL/GenBank/DDBJ whole genome shotgun (WGS) entry which is preliminary data.</text>
</comment>
<reference evidence="7 8" key="1">
    <citation type="journal article" date="2019" name="Int. J. Syst. Evol. Microbiol.">
        <title>The Global Catalogue of Microorganisms (GCM) 10K type strain sequencing project: providing services to taxonomists for standard genome sequencing and annotation.</title>
        <authorList>
            <consortium name="The Broad Institute Genomics Platform"/>
            <consortium name="The Broad Institute Genome Sequencing Center for Infectious Disease"/>
            <person name="Wu L."/>
            <person name="Ma J."/>
        </authorList>
    </citation>
    <scope>NUCLEOTIDE SEQUENCE [LARGE SCALE GENOMIC DNA]</scope>
    <source>
        <strain evidence="7 8">JCM 14588</strain>
    </source>
</reference>
<evidence type="ECO:0000313" key="8">
    <source>
        <dbReference type="Proteomes" id="UP001501288"/>
    </source>
</evidence>
<evidence type="ECO:0000256" key="2">
    <source>
        <dbReference type="ARBA" id="ARBA00022692"/>
    </source>
</evidence>
<sequence>MGRVVQQPKAPLVSGHDHPGRVRDRLLRQPQPRVGTRIGAARNPGRFTNSEYLDRNHGSILIVWDKLFGTFEAENAQPVYGLTTNIDTFNPLRIAGHEWADMFADVSSADNWADRWSYLLRGPGWAYDKRKARLAA</sequence>
<evidence type="ECO:0000256" key="5">
    <source>
        <dbReference type="ARBA" id="ARBA00023136"/>
    </source>
</evidence>
<evidence type="ECO:0000256" key="3">
    <source>
        <dbReference type="ARBA" id="ARBA00022989"/>
    </source>
</evidence>
<evidence type="ECO:0000313" key="7">
    <source>
        <dbReference type="EMBL" id="GAA1536114.1"/>
    </source>
</evidence>
<dbReference type="Proteomes" id="UP001501288">
    <property type="component" value="Unassembled WGS sequence"/>
</dbReference>
<comment type="subcellular location">
    <subcellularLocation>
        <location evidence="1">Endomembrane system</location>
        <topology evidence="1">Multi-pass membrane protein</topology>
    </subcellularLocation>
</comment>
<keyword evidence="3" id="KW-1133">Transmembrane helix</keyword>
<dbReference type="EMBL" id="BAAANV010000020">
    <property type="protein sequence ID" value="GAA1536114.1"/>
    <property type="molecule type" value="Genomic_DNA"/>
</dbReference>
<evidence type="ECO:0000256" key="1">
    <source>
        <dbReference type="ARBA" id="ARBA00004127"/>
    </source>
</evidence>
<keyword evidence="8" id="KW-1185">Reference proteome</keyword>
<keyword evidence="5" id="KW-0472">Membrane</keyword>
<dbReference type="InterPro" id="IPR051689">
    <property type="entry name" value="Sterol_desaturase/TMEM195"/>
</dbReference>
<feature type="region of interest" description="Disordered" evidence="6">
    <location>
        <begin position="1"/>
        <end position="21"/>
    </location>
</feature>
<evidence type="ECO:0000256" key="4">
    <source>
        <dbReference type="ARBA" id="ARBA00023002"/>
    </source>
</evidence>
<accession>A0ABN2BBP8</accession>
<name>A0ABN2BBP8_9MICO</name>
<protein>
    <submittedName>
        <fullName evidence="7">Uncharacterized protein</fullName>
    </submittedName>
</protein>
<organism evidence="7 8">
    <name type="scientific">Dermacoccus barathri</name>
    <dbReference type="NCBI Taxonomy" id="322601"/>
    <lineage>
        <taxon>Bacteria</taxon>
        <taxon>Bacillati</taxon>
        <taxon>Actinomycetota</taxon>
        <taxon>Actinomycetes</taxon>
        <taxon>Micrococcales</taxon>
        <taxon>Dermacoccaceae</taxon>
        <taxon>Dermacoccus</taxon>
    </lineage>
</organism>
<evidence type="ECO:0000256" key="6">
    <source>
        <dbReference type="SAM" id="MobiDB-lite"/>
    </source>
</evidence>
<dbReference type="PANTHER" id="PTHR21624:SF1">
    <property type="entry name" value="ALKYLGLYCEROL MONOOXYGENASE"/>
    <property type="match status" value="1"/>
</dbReference>
<keyword evidence="2" id="KW-0812">Transmembrane</keyword>
<dbReference type="PANTHER" id="PTHR21624">
    <property type="entry name" value="STEROL DESATURASE-RELATED PROTEIN"/>
    <property type="match status" value="1"/>
</dbReference>